<dbReference type="NCBIfam" id="TIGR01764">
    <property type="entry name" value="excise"/>
    <property type="match status" value="1"/>
</dbReference>
<dbReference type="RefSeq" id="WP_021632001.1">
    <property type="nucleotide sequence ID" value="NZ_BAABXT010000001.1"/>
</dbReference>
<protein>
    <submittedName>
        <fullName evidence="2">DNA binding domain, excisionase family</fullName>
    </submittedName>
    <submittedName>
        <fullName evidence="3">Helix-turn-helix domain-containing protein</fullName>
    </submittedName>
</protein>
<evidence type="ECO:0000313" key="4">
    <source>
        <dbReference type="Proteomes" id="UP000095746"/>
    </source>
</evidence>
<dbReference type="Pfam" id="PF12728">
    <property type="entry name" value="HTH_17"/>
    <property type="match status" value="1"/>
</dbReference>
<organism evidence="2 4">
    <name type="scientific">Flavonifractor plautii</name>
    <name type="common">Fusobacterium plautii</name>
    <dbReference type="NCBI Taxonomy" id="292800"/>
    <lineage>
        <taxon>Bacteria</taxon>
        <taxon>Bacillati</taxon>
        <taxon>Bacillota</taxon>
        <taxon>Clostridia</taxon>
        <taxon>Eubacteriales</taxon>
        <taxon>Oscillospiraceae</taxon>
        <taxon>Flavonifractor</taxon>
    </lineage>
</organism>
<evidence type="ECO:0000313" key="2">
    <source>
        <dbReference type="EMBL" id="CUN58743.1"/>
    </source>
</evidence>
<feature type="domain" description="Helix-turn-helix" evidence="1">
    <location>
        <begin position="22"/>
        <end position="72"/>
    </location>
</feature>
<dbReference type="EMBL" id="JAQLWV010000046">
    <property type="protein sequence ID" value="MDB7935516.1"/>
    <property type="molecule type" value="Genomic_DNA"/>
</dbReference>
<dbReference type="InterPro" id="IPR010093">
    <property type="entry name" value="SinI_DNA-bd"/>
</dbReference>
<dbReference type="EMBL" id="CYZT01000004">
    <property type="protein sequence ID" value="CUN58743.1"/>
    <property type="molecule type" value="Genomic_DNA"/>
</dbReference>
<evidence type="ECO:0000313" key="3">
    <source>
        <dbReference type="EMBL" id="MDB7935516.1"/>
    </source>
</evidence>
<proteinExistence type="predicted"/>
<dbReference type="SUPFAM" id="SSF46955">
    <property type="entry name" value="Putative DNA-binding domain"/>
    <property type="match status" value="1"/>
</dbReference>
<dbReference type="Proteomes" id="UP001211173">
    <property type="component" value="Unassembled WGS sequence"/>
</dbReference>
<dbReference type="AlphaFoldDB" id="A0A173Y4X9"/>
<dbReference type="Proteomes" id="UP000095746">
    <property type="component" value="Unassembled WGS sequence"/>
</dbReference>
<accession>A0A173Y4X9</accession>
<sequence>MSIAEQALWDKKGGVTMNQKSMLTAQDLAERFGVSIYTIYRLTTKPNGLPGYRVGRCIRFKEDEVERYLAAQAVKPVERAEVVQIRRFQYKPGMKVVSL</sequence>
<dbReference type="InterPro" id="IPR041657">
    <property type="entry name" value="HTH_17"/>
</dbReference>
<reference evidence="2 4" key="1">
    <citation type="submission" date="2015-09" db="EMBL/GenBank/DDBJ databases">
        <authorList>
            <consortium name="Pathogen Informatics"/>
        </authorList>
    </citation>
    <scope>NUCLEOTIDE SEQUENCE [LARGE SCALE GENOMIC DNA]</scope>
    <source>
        <strain evidence="2 4">2789STDY5608854</strain>
    </source>
</reference>
<evidence type="ECO:0000259" key="1">
    <source>
        <dbReference type="Pfam" id="PF12728"/>
    </source>
</evidence>
<dbReference type="GO" id="GO:0003677">
    <property type="term" value="F:DNA binding"/>
    <property type="evidence" value="ECO:0007669"/>
    <property type="project" value="InterPro"/>
</dbReference>
<dbReference type="InterPro" id="IPR009061">
    <property type="entry name" value="DNA-bd_dom_put_sf"/>
</dbReference>
<reference evidence="3" key="2">
    <citation type="submission" date="2023-01" db="EMBL/GenBank/DDBJ databases">
        <title>Human gut microbiome strain richness.</title>
        <authorList>
            <person name="Chen-Liaw A."/>
        </authorList>
    </citation>
    <scope>NUCLEOTIDE SEQUENCE</scope>
    <source>
        <strain evidence="3">1001287st1_F4_1001285I_161205</strain>
    </source>
</reference>
<gene>
    <name evidence="2" type="ORF">ERS852411_00145</name>
    <name evidence="3" type="ORF">PNE06_20740</name>
</gene>
<name>A0A173Y4X9_FLAPL</name>